<evidence type="ECO:0000256" key="3">
    <source>
        <dbReference type="ARBA" id="ARBA00022692"/>
    </source>
</evidence>
<feature type="region of interest" description="Disordered" evidence="6">
    <location>
        <begin position="333"/>
        <end position="359"/>
    </location>
</feature>
<keyword evidence="2" id="KW-1134">Transmembrane beta strand</keyword>
<evidence type="ECO:0000313" key="8">
    <source>
        <dbReference type="Proteomes" id="UP001431784"/>
    </source>
</evidence>
<protein>
    <submittedName>
        <fullName evidence="7">TolC family protein</fullName>
    </submittedName>
</protein>
<proteinExistence type="predicted"/>
<feature type="compositionally biased region" description="Low complexity" evidence="6">
    <location>
        <begin position="342"/>
        <end position="351"/>
    </location>
</feature>
<gene>
    <name evidence="7" type="ORF">PUT78_18200</name>
</gene>
<sequence>MSAVTPYKMSVTAGLACGFLALIAVVGCDKKSPSELIAISPELERQDTHRTQAEDIAVTTAGASGVPLIVVSALRSQPRVTRAAERVRQEFANVEEKQSLYFPQVSASVVSELAGNGGASPQLRFTGSQLLYDFGRTERGVARQVLLAQKAHLDFLTSVDDSLTDIFRLLAEYESQRLQLALGRDRLARMIELRNHVESRIQEGVTTSGSLIEAQRRVQTAETIVLRAELAIASKRREIEAEAGTAIGSAISDINMSRLNCGPAPLELNTVINVKKAQIDAAVAQLDAQNAQSARMPSLSVEASSSHEFSNLPKAADTRLALRVDTSMLSGGANRARRDATSRNAAAAEAALTGERQRAQRSVEGLQDTASSQRVLAEALKAQSAMLDDTRALYLQQFLELDTKSIDDVLSVEEEYHQTLLDTELARLDIRMSAINCMSVRGQLRRFVGIEDKLLFGLALRQ</sequence>
<dbReference type="InterPro" id="IPR051906">
    <property type="entry name" value="TolC-like"/>
</dbReference>
<evidence type="ECO:0000256" key="2">
    <source>
        <dbReference type="ARBA" id="ARBA00022452"/>
    </source>
</evidence>
<keyword evidence="3" id="KW-0812">Transmembrane</keyword>
<evidence type="ECO:0000313" key="7">
    <source>
        <dbReference type="EMBL" id="MDD7973020.1"/>
    </source>
</evidence>
<dbReference type="Proteomes" id="UP001431784">
    <property type="component" value="Unassembled WGS sequence"/>
</dbReference>
<comment type="subcellular location">
    <subcellularLocation>
        <location evidence="1">Cell outer membrane</location>
    </subcellularLocation>
</comment>
<dbReference type="Gene3D" id="1.20.1600.10">
    <property type="entry name" value="Outer membrane efflux proteins (OEP)"/>
    <property type="match status" value="2"/>
</dbReference>
<organism evidence="7 8">
    <name type="scientific">Roseinatronobacter alkalisoli</name>
    <dbReference type="NCBI Taxonomy" id="3028235"/>
    <lineage>
        <taxon>Bacteria</taxon>
        <taxon>Pseudomonadati</taxon>
        <taxon>Pseudomonadota</taxon>
        <taxon>Alphaproteobacteria</taxon>
        <taxon>Rhodobacterales</taxon>
        <taxon>Paracoccaceae</taxon>
        <taxon>Roseinatronobacter</taxon>
    </lineage>
</organism>
<keyword evidence="8" id="KW-1185">Reference proteome</keyword>
<dbReference type="PANTHER" id="PTHR30026">
    <property type="entry name" value="OUTER MEMBRANE PROTEIN TOLC"/>
    <property type="match status" value="1"/>
</dbReference>
<dbReference type="EMBL" id="JAQZSM010000023">
    <property type="protein sequence ID" value="MDD7973020.1"/>
    <property type="molecule type" value="Genomic_DNA"/>
</dbReference>
<name>A0ABT5TD16_9RHOB</name>
<dbReference type="PANTHER" id="PTHR30026:SF22">
    <property type="entry name" value="OUTER MEMBRANE EFFLUX PROTEIN"/>
    <property type="match status" value="1"/>
</dbReference>
<evidence type="ECO:0000256" key="1">
    <source>
        <dbReference type="ARBA" id="ARBA00004442"/>
    </source>
</evidence>
<evidence type="ECO:0000256" key="4">
    <source>
        <dbReference type="ARBA" id="ARBA00023136"/>
    </source>
</evidence>
<accession>A0ABT5TD16</accession>
<comment type="caution">
    <text evidence="7">The sequence shown here is derived from an EMBL/GenBank/DDBJ whole genome shotgun (WGS) entry which is preliminary data.</text>
</comment>
<evidence type="ECO:0000256" key="5">
    <source>
        <dbReference type="ARBA" id="ARBA00023237"/>
    </source>
</evidence>
<keyword evidence="5" id="KW-0998">Cell outer membrane</keyword>
<keyword evidence="4" id="KW-0472">Membrane</keyword>
<dbReference type="SUPFAM" id="SSF56954">
    <property type="entry name" value="Outer membrane efflux proteins (OEP)"/>
    <property type="match status" value="1"/>
</dbReference>
<reference evidence="7" key="1">
    <citation type="submission" date="2023-02" db="EMBL/GenBank/DDBJ databases">
        <title>Description of Roseinatronobacter alkalisoli sp. nov., an alkaliphilic bacerium isolated from soda soil.</title>
        <authorList>
            <person name="Wei W."/>
        </authorList>
    </citation>
    <scope>NUCLEOTIDE SEQUENCE</scope>
    <source>
        <strain evidence="7">HJB301</strain>
    </source>
</reference>
<evidence type="ECO:0000256" key="6">
    <source>
        <dbReference type="SAM" id="MobiDB-lite"/>
    </source>
</evidence>